<keyword evidence="2" id="KW-1185">Reference proteome</keyword>
<dbReference type="KEGG" id="aoy:EOV40_009940"/>
<dbReference type="Proteomes" id="UP000287027">
    <property type="component" value="Chromosome"/>
</dbReference>
<organism evidence="1 2">
    <name type="scientific">Acetobacter oryzoeni</name>
    <dbReference type="NCBI Taxonomy" id="2500548"/>
    <lineage>
        <taxon>Bacteria</taxon>
        <taxon>Pseudomonadati</taxon>
        <taxon>Pseudomonadota</taxon>
        <taxon>Alphaproteobacteria</taxon>
        <taxon>Acetobacterales</taxon>
        <taxon>Acetobacteraceae</taxon>
        <taxon>Acetobacter</taxon>
    </lineage>
</organism>
<evidence type="ECO:0000313" key="1">
    <source>
        <dbReference type="EMBL" id="QEE85994.1"/>
    </source>
</evidence>
<dbReference type="AlphaFoldDB" id="A0A5B9GL04"/>
<dbReference type="EMBL" id="CP042808">
    <property type="protein sequence ID" value="QEE85994.1"/>
    <property type="molecule type" value="Genomic_DNA"/>
</dbReference>
<accession>A0A5B9GL04</accession>
<reference evidence="1 2" key="1">
    <citation type="submission" date="2019-08" db="EMBL/GenBank/DDBJ databases">
        <title>Acetobacter oryzioeni sp. nov., isolated from Korean rice wine vinegar.</title>
        <authorList>
            <person name="Baek J.H."/>
            <person name="Kim K.H."/>
            <person name="Jeon C.O."/>
            <person name="Han D.M."/>
        </authorList>
    </citation>
    <scope>NUCLEOTIDE SEQUENCE [LARGE SCALE GENOMIC DNA]</scope>
    <source>
        <strain evidence="1 2">B6</strain>
    </source>
</reference>
<name>A0A5B9GL04_9PROT</name>
<gene>
    <name evidence="1" type="ORF">EOV40_009940</name>
</gene>
<dbReference type="RefSeq" id="WP_128105832.1">
    <property type="nucleotide sequence ID" value="NZ_JAMZAF010000003.1"/>
</dbReference>
<proteinExistence type="predicted"/>
<evidence type="ECO:0000313" key="2">
    <source>
        <dbReference type="Proteomes" id="UP000287027"/>
    </source>
</evidence>
<protein>
    <submittedName>
        <fullName evidence="1">Uncharacterized protein</fullName>
    </submittedName>
</protein>
<sequence length="184" mass="21169">MDVHLVPRMNTSSVRNRLECFSCHRMLPEAQFSIIDGSYNHCISYLIVSGYCRRCQKQIRSGADLSEMPPKLVTWLDKLYSAARSSRRGRGIFCGISKEDVYNLWIKQKGKCALTDVEMQYSGIGKNPLGASLDRIDSSLNYTPNNIQLVCWVVNQMKNNMTMEQFMLWVHRLAQHDDNVRNEA</sequence>
<dbReference type="Gene3D" id="3.30.40.220">
    <property type="match status" value="1"/>
</dbReference>